<feature type="transmembrane region" description="Helical" evidence="5">
    <location>
        <begin position="51"/>
        <end position="72"/>
    </location>
</feature>
<evidence type="ECO:0000256" key="4">
    <source>
        <dbReference type="ARBA" id="ARBA00023136"/>
    </source>
</evidence>
<keyword evidence="7" id="KW-1185">Reference proteome</keyword>
<evidence type="ECO:0000256" key="5">
    <source>
        <dbReference type="SAM" id="Phobius"/>
    </source>
</evidence>
<name>A0A2P8FMT4_9BACT</name>
<feature type="transmembrane region" description="Helical" evidence="5">
    <location>
        <begin position="12"/>
        <end position="31"/>
    </location>
</feature>
<evidence type="ECO:0000313" key="6">
    <source>
        <dbReference type="EMBL" id="PSL23044.1"/>
    </source>
</evidence>
<dbReference type="AlphaFoldDB" id="A0A2P8FMT4"/>
<evidence type="ECO:0000313" key="7">
    <source>
        <dbReference type="Proteomes" id="UP000240978"/>
    </source>
</evidence>
<dbReference type="EMBL" id="PYGK01000019">
    <property type="protein sequence ID" value="PSL23044.1"/>
    <property type="molecule type" value="Genomic_DNA"/>
</dbReference>
<organism evidence="6 7">
    <name type="scientific">Chitinophaga ginsengisoli</name>
    <dbReference type="NCBI Taxonomy" id="363837"/>
    <lineage>
        <taxon>Bacteria</taxon>
        <taxon>Pseudomonadati</taxon>
        <taxon>Bacteroidota</taxon>
        <taxon>Chitinophagia</taxon>
        <taxon>Chitinophagales</taxon>
        <taxon>Chitinophagaceae</taxon>
        <taxon>Chitinophaga</taxon>
    </lineage>
</organism>
<feature type="transmembrane region" description="Helical" evidence="5">
    <location>
        <begin position="84"/>
        <end position="103"/>
    </location>
</feature>
<keyword evidence="2 5" id="KW-0812">Transmembrane</keyword>
<dbReference type="InterPro" id="IPR032808">
    <property type="entry name" value="DoxX"/>
</dbReference>
<protein>
    <submittedName>
        <fullName evidence="6">DoxX-like protein</fullName>
    </submittedName>
</protein>
<dbReference type="RefSeq" id="WP_106605608.1">
    <property type="nucleotide sequence ID" value="NZ_PYGK01000019.1"/>
</dbReference>
<sequence>MTNQQQSSKALNISLWIAQVFVAAIFIWAATSKLFQPIEKIAAMWPWTGEVPSLMVRLLGVVDLLGGLGLILPSLLRIKPRLTAYTAIAIIALMVCASIFHIARGEAAVIGFNIFMAAIAAFIAWGRLKQ</sequence>
<accession>A0A2P8FMT4</accession>
<comment type="caution">
    <text evidence="6">The sequence shown here is derived from an EMBL/GenBank/DDBJ whole genome shotgun (WGS) entry which is preliminary data.</text>
</comment>
<comment type="subcellular location">
    <subcellularLocation>
        <location evidence="1">Membrane</location>
        <topology evidence="1">Multi-pass membrane protein</topology>
    </subcellularLocation>
</comment>
<gene>
    <name evidence="6" type="ORF">CLV42_11964</name>
</gene>
<dbReference type="OrthoDB" id="3385086at2"/>
<keyword evidence="4 5" id="KW-0472">Membrane</keyword>
<keyword evidence="3 5" id="KW-1133">Transmembrane helix</keyword>
<feature type="transmembrane region" description="Helical" evidence="5">
    <location>
        <begin position="109"/>
        <end position="128"/>
    </location>
</feature>
<evidence type="ECO:0000256" key="1">
    <source>
        <dbReference type="ARBA" id="ARBA00004141"/>
    </source>
</evidence>
<dbReference type="Proteomes" id="UP000240978">
    <property type="component" value="Unassembled WGS sequence"/>
</dbReference>
<dbReference type="Pfam" id="PF13564">
    <property type="entry name" value="DoxX_2"/>
    <property type="match status" value="1"/>
</dbReference>
<dbReference type="GO" id="GO:0016020">
    <property type="term" value="C:membrane"/>
    <property type="evidence" value="ECO:0007669"/>
    <property type="project" value="UniProtKB-SubCell"/>
</dbReference>
<evidence type="ECO:0000256" key="2">
    <source>
        <dbReference type="ARBA" id="ARBA00022692"/>
    </source>
</evidence>
<evidence type="ECO:0000256" key="3">
    <source>
        <dbReference type="ARBA" id="ARBA00022989"/>
    </source>
</evidence>
<reference evidence="6 7" key="1">
    <citation type="submission" date="2018-03" db="EMBL/GenBank/DDBJ databases">
        <title>Genomic Encyclopedia of Archaeal and Bacterial Type Strains, Phase II (KMG-II): from individual species to whole genera.</title>
        <authorList>
            <person name="Goeker M."/>
        </authorList>
    </citation>
    <scope>NUCLEOTIDE SEQUENCE [LARGE SCALE GENOMIC DNA]</scope>
    <source>
        <strain evidence="6 7">DSM 18107</strain>
    </source>
</reference>
<proteinExistence type="predicted"/>